<reference evidence="3" key="2">
    <citation type="submission" date="2020-08" db="EMBL/GenBank/DDBJ databases">
        <authorList>
            <person name="Kikuchi T."/>
        </authorList>
    </citation>
    <scope>NUCLEOTIDE SEQUENCE</scope>
    <source>
        <strain evidence="2">Ka4C1</strain>
    </source>
</reference>
<protein>
    <submittedName>
        <fullName evidence="2">(pine wood nematode) hypothetical protein</fullName>
    </submittedName>
</protein>
<accession>A0A1I7S9Q6</accession>
<keyword evidence="5" id="KW-1185">Reference proteome</keyword>
<feature type="compositionally biased region" description="Basic and acidic residues" evidence="1">
    <location>
        <begin position="103"/>
        <end position="116"/>
    </location>
</feature>
<evidence type="ECO:0000313" key="4">
    <source>
        <dbReference type="Proteomes" id="UP000095284"/>
    </source>
</evidence>
<evidence type="ECO:0000256" key="1">
    <source>
        <dbReference type="SAM" id="MobiDB-lite"/>
    </source>
</evidence>
<dbReference type="WBParaSite" id="BXY_0975300.1">
    <property type="protein sequence ID" value="BXY_0975300.1"/>
    <property type="gene ID" value="BXY_0975300"/>
</dbReference>
<evidence type="ECO:0000313" key="2">
    <source>
        <dbReference type="EMBL" id="CAD5233779.1"/>
    </source>
</evidence>
<dbReference type="Proteomes" id="UP000582659">
    <property type="component" value="Unassembled WGS sequence"/>
</dbReference>
<dbReference type="EMBL" id="CAJFCV020000006">
    <property type="protein sequence ID" value="CAG9129172.1"/>
    <property type="molecule type" value="Genomic_DNA"/>
</dbReference>
<feature type="region of interest" description="Disordered" evidence="1">
    <location>
        <begin position="1"/>
        <end position="27"/>
    </location>
</feature>
<dbReference type="EMBL" id="CAJFDI010000006">
    <property type="protein sequence ID" value="CAD5233779.1"/>
    <property type="molecule type" value="Genomic_DNA"/>
</dbReference>
<evidence type="ECO:0000313" key="3">
    <source>
        <dbReference type="EMBL" id="CAG9129172.1"/>
    </source>
</evidence>
<dbReference type="Proteomes" id="UP000659654">
    <property type="component" value="Unassembled WGS sequence"/>
</dbReference>
<dbReference type="AlphaFoldDB" id="A0A1I7S9Q6"/>
<dbReference type="Proteomes" id="UP000095284">
    <property type="component" value="Unplaced"/>
</dbReference>
<name>A0A1I7S9Q6_BURXY</name>
<reference evidence="6" key="1">
    <citation type="submission" date="2016-11" db="UniProtKB">
        <authorList>
            <consortium name="WormBaseParasite"/>
        </authorList>
    </citation>
    <scope>IDENTIFICATION</scope>
</reference>
<sequence length="412" mass="45476">MQRHCASADQGLAYGRPKNYSTNSSMHSTMERGSLLSFGSMSSRTSLLDFDRDKKWYNSTLELVKGQGSATLRPKHYHHLYSSTRDLNDSRYSQYSSSTNGLARRDGRYEDGERRSSLSSGLAYSTRTLTKPTSKLARRPMDADLVADSAKSTGFAKSSKNLAKSSATLARSSGLAKSSSELAYSSGLAKSSINLSKSGFASTLSRLNPRKSRLAYQNPALADSTVSLIQQPSAPASNSPGLARQCNGLARSSCSRLNKHSYSNKALCKDPFIYNKPAKSLPRYQTDQFGSTLSLKPIRAKPGKGRLAEIKEVQRANSCDNMERLLAKQKRKQQDEAVSVMDLNGKKNGGKGRFPEGVWTRKVEESRSLVAIYSGLLRYDILANYISQRIAKGKEAKIRFLLDWLTLWGVLF</sequence>
<dbReference type="OrthoDB" id="10688088at2759"/>
<feature type="compositionally biased region" description="Polar residues" evidence="1">
    <location>
        <begin position="89"/>
        <end position="101"/>
    </location>
</feature>
<organism evidence="4 6">
    <name type="scientific">Bursaphelenchus xylophilus</name>
    <name type="common">Pinewood nematode worm</name>
    <name type="synonym">Aphelenchoides xylophilus</name>
    <dbReference type="NCBI Taxonomy" id="6326"/>
    <lineage>
        <taxon>Eukaryota</taxon>
        <taxon>Metazoa</taxon>
        <taxon>Ecdysozoa</taxon>
        <taxon>Nematoda</taxon>
        <taxon>Chromadorea</taxon>
        <taxon>Rhabditida</taxon>
        <taxon>Tylenchina</taxon>
        <taxon>Tylenchomorpha</taxon>
        <taxon>Aphelenchoidea</taxon>
        <taxon>Aphelenchoididae</taxon>
        <taxon>Bursaphelenchus</taxon>
    </lineage>
</organism>
<evidence type="ECO:0000313" key="6">
    <source>
        <dbReference type="WBParaSite" id="BXY_0975300.1"/>
    </source>
</evidence>
<feature type="region of interest" description="Disordered" evidence="1">
    <location>
        <begin position="89"/>
        <end position="122"/>
    </location>
</feature>
<gene>
    <name evidence="2" type="ORF">BXYJ_LOCUS13870</name>
</gene>
<evidence type="ECO:0000313" key="5">
    <source>
        <dbReference type="Proteomes" id="UP000659654"/>
    </source>
</evidence>
<proteinExistence type="predicted"/>